<dbReference type="InterPro" id="IPR035906">
    <property type="entry name" value="MetI-like_sf"/>
</dbReference>
<feature type="transmembrane region" description="Helical" evidence="6">
    <location>
        <begin position="214"/>
        <end position="239"/>
    </location>
</feature>
<evidence type="ECO:0000256" key="6">
    <source>
        <dbReference type="RuleBase" id="RU363032"/>
    </source>
</evidence>
<gene>
    <name evidence="9" type="ORF">AAEO50_05320</name>
</gene>
<feature type="transmembrane region" description="Helical" evidence="6">
    <location>
        <begin position="273"/>
        <end position="292"/>
    </location>
</feature>
<dbReference type="Proteomes" id="UP001389717">
    <property type="component" value="Unassembled WGS sequence"/>
</dbReference>
<keyword evidence="2 6" id="KW-0813">Transport</keyword>
<comment type="similarity">
    <text evidence="6">Belongs to the binding-protein-dependent transport system permease family.</text>
</comment>
<evidence type="ECO:0000256" key="1">
    <source>
        <dbReference type="ARBA" id="ARBA00004141"/>
    </source>
</evidence>
<evidence type="ECO:0000313" key="9">
    <source>
        <dbReference type="EMBL" id="MEL3971696.1"/>
    </source>
</evidence>
<evidence type="ECO:0000313" key="10">
    <source>
        <dbReference type="Proteomes" id="UP001389717"/>
    </source>
</evidence>
<protein>
    <submittedName>
        <fullName evidence="9">ABC transporter permease subunit</fullName>
    </submittedName>
</protein>
<dbReference type="CDD" id="cd06261">
    <property type="entry name" value="TM_PBP2"/>
    <property type="match status" value="1"/>
</dbReference>
<dbReference type="PANTHER" id="PTHR43839">
    <property type="entry name" value="OPPC IN A BINDING PROTEIN-DEPENDENT TRANSPORT SYSTEM"/>
    <property type="match status" value="1"/>
</dbReference>
<evidence type="ECO:0000256" key="7">
    <source>
        <dbReference type="SAM" id="MobiDB-lite"/>
    </source>
</evidence>
<organism evidence="9 10">
    <name type="scientific">Rossellomorea oryzaecorticis</name>
    <dbReference type="NCBI Taxonomy" id="1396505"/>
    <lineage>
        <taxon>Bacteria</taxon>
        <taxon>Bacillati</taxon>
        <taxon>Bacillota</taxon>
        <taxon>Bacilli</taxon>
        <taxon>Bacillales</taxon>
        <taxon>Bacillaceae</taxon>
        <taxon>Rossellomorea</taxon>
    </lineage>
</organism>
<dbReference type="EMBL" id="JBBYAF010000007">
    <property type="protein sequence ID" value="MEL3971696.1"/>
    <property type="molecule type" value="Genomic_DNA"/>
</dbReference>
<dbReference type="InterPro" id="IPR000515">
    <property type="entry name" value="MetI-like"/>
</dbReference>
<dbReference type="PANTHER" id="PTHR43839:SF3">
    <property type="entry name" value="OLIGOPEPTIDE ABC TRANSPORTER, PERMEASE PROTEIN"/>
    <property type="match status" value="1"/>
</dbReference>
<feature type="transmembrane region" description="Helical" evidence="6">
    <location>
        <begin position="115"/>
        <end position="136"/>
    </location>
</feature>
<reference evidence="9 10" key="1">
    <citation type="submission" date="2024-04" db="EMBL/GenBank/DDBJ databases">
        <title>Bacillus oryzaecorticis sp. nov., a moderately halophilic bacterium isolated from rice husks.</title>
        <authorList>
            <person name="Zhu H.-S."/>
        </authorList>
    </citation>
    <scope>NUCLEOTIDE SEQUENCE [LARGE SCALE GENOMIC DNA]</scope>
    <source>
        <strain evidence="9 10">ZC255</strain>
    </source>
</reference>
<comment type="caution">
    <text evidence="9">The sequence shown here is derived from an EMBL/GenBank/DDBJ whole genome shotgun (WGS) entry which is preliminary data.</text>
</comment>
<sequence length="346" mass="38900">MIWNVIRQPLFLIGFLTILIITLASVIHATHFDSVIPNTEWLKDSEGKVIAGPPLEPAKEYPFGTDKFGYHMFYRLLQGAKYTFGAALLVSILGFSLSFILGTFLAFWKKKGSAALLKGISSSFYFVPQSIIGYNILYPVLWEPPEGFAYTLTERVVYQVIMLALILAPTTALLIADETREILKREFIESAVTLGASPFHIFRKHVLPHLTPRLFLIFPRIIVQVLLIIAHLGIFQIYFGGTSVCYDVFCDPPMPIANEWSGLLGMYIKQINYQWWLAVGPLACFTISILAINSMSAGIEKGLAPKKAYSKRRSRRSKKRSASAGTPVFKAGEEDFERVRRDDYAS</sequence>
<feature type="transmembrane region" description="Helical" evidence="6">
    <location>
        <begin position="156"/>
        <end position="176"/>
    </location>
</feature>
<comment type="subcellular location">
    <subcellularLocation>
        <location evidence="6">Cell membrane</location>
        <topology evidence="6">Multi-pass membrane protein</topology>
    </subcellularLocation>
    <subcellularLocation>
        <location evidence="1">Membrane</location>
        <topology evidence="1">Multi-pass membrane protein</topology>
    </subcellularLocation>
</comment>
<feature type="compositionally biased region" description="Basic residues" evidence="7">
    <location>
        <begin position="308"/>
        <end position="321"/>
    </location>
</feature>
<keyword evidence="3 6" id="KW-0812">Transmembrane</keyword>
<name>A0ABU9K6J1_9BACI</name>
<evidence type="ECO:0000256" key="5">
    <source>
        <dbReference type="ARBA" id="ARBA00023136"/>
    </source>
</evidence>
<dbReference type="SUPFAM" id="SSF161098">
    <property type="entry name" value="MetI-like"/>
    <property type="match status" value="1"/>
</dbReference>
<evidence type="ECO:0000256" key="4">
    <source>
        <dbReference type="ARBA" id="ARBA00022989"/>
    </source>
</evidence>
<feature type="domain" description="ABC transmembrane type-1" evidence="8">
    <location>
        <begin position="84"/>
        <end position="296"/>
    </location>
</feature>
<dbReference type="PROSITE" id="PS50928">
    <property type="entry name" value="ABC_TM1"/>
    <property type="match status" value="1"/>
</dbReference>
<dbReference type="RefSeq" id="WP_341981244.1">
    <property type="nucleotide sequence ID" value="NZ_JBBYAF010000007.1"/>
</dbReference>
<accession>A0ABU9K6J1</accession>
<proteinExistence type="inferred from homology"/>
<feature type="transmembrane region" description="Helical" evidence="6">
    <location>
        <begin position="82"/>
        <end position="108"/>
    </location>
</feature>
<feature type="region of interest" description="Disordered" evidence="7">
    <location>
        <begin position="305"/>
        <end position="327"/>
    </location>
</feature>
<dbReference type="Pfam" id="PF00528">
    <property type="entry name" value="BPD_transp_1"/>
    <property type="match status" value="1"/>
</dbReference>
<evidence type="ECO:0000259" key="8">
    <source>
        <dbReference type="PROSITE" id="PS50928"/>
    </source>
</evidence>
<keyword evidence="4 6" id="KW-1133">Transmembrane helix</keyword>
<evidence type="ECO:0000256" key="2">
    <source>
        <dbReference type="ARBA" id="ARBA00022448"/>
    </source>
</evidence>
<dbReference type="Gene3D" id="1.10.3720.10">
    <property type="entry name" value="MetI-like"/>
    <property type="match status" value="1"/>
</dbReference>
<evidence type="ECO:0000256" key="3">
    <source>
        <dbReference type="ARBA" id="ARBA00022692"/>
    </source>
</evidence>
<keyword evidence="5 6" id="KW-0472">Membrane</keyword>
<keyword evidence="10" id="KW-1185">Reference proteome</keyword>